<organism evidence="3 4">
    <name type="scientific">Paenibacillus baimaensis</name>
    <dbReference type="NCBI Taxonomy" id="2982185"/>
    <lineage>
        <taxon>Bacteria</taxon>
        <taxon>Bacillati</taxon>
        <taxon>Bacillota</taxon>
        <taxon>Bacilli</taxon>
        <taxon>Bacillales</taxon>
        <taxon>Paenibacillaceae</taxon>
        <taxon>Paenibacillus</taxon>
    </lineage>
</organism>
<dbReference type="EMBL" id="JAOQIO010000011">
    <property type="protein sequence ID" value="MCU6791632.1"/>
    <property type="molecule type" value="Genomic_DNA"/>
</dbReference>
<dbReference type="PROSITE" id="PS51677">
    <property type="entry name" value="NODB"/>
    <property type="match status" value="1"/>
</dbReference>
<protein>
    <submittedName>
        <fullName evidence="3">Polysaccharide deacetylase family protein</fullName>
    </submittedName>
</protein>
<dbReference type="Pfam" id="PF01522">
    <property type="entry name" value="Polysacc_deac_1"/>
    <property type="match status" value="1"/>
</dbReference>
<feature type="domain" description="NodB homology" evidence="2">
    <location>
        <begin position="12"/>
        <end position="214"/>
    </location>
</feature>
<evidence type="ECO:0000259" key="2">
    <source>
        <dbReference type="PROSITE" id="PS51677"/>
    </source>
</evidence>
<dbReference type="Gene3D" id="3.20.20.370">
    <property type="entry name" value="Glycoside hydrolase/deacetylase"/>
    <property type="match status" value="1"/>
</dbReference>
<name>A0ABT2UAN3_9BACL</name>
<sequence>MNIKYDRFYGGKSKALTLSYDDGREQDRRLVELMNRYGLKGAFHLNSGLLGRPGYIRSEEIQSLYQGHEVSVHTASHPFLDLIPQERLIMEIMEDRSALEKLVGHPVRGMSYPFGSYNEQVVQLLSALGMDYARTTGGNGGFSLPSNPLLWNPTCHHKQMLEYGEKFIQYEPRHSRMSLLYVWGHSYEYDRDDNWELVEQFGELTGGRADIWYATNIEIIAYLHALQQLQCSVSGRIIHNPSATAVWASVEGEAFVIPGGHTVHL</sequence>
<dbReference type="SUPFAM" id="SSF88713">
    <property type="entry name" value="Glycoside hydrolase/deacetylase"/>
    <property type="match status" value="1"/>
</dbReference>
<dbReference type="PANTHER" id="PTHR34216:SF11">
    <property type="entry name" value="CHITOOLIGOSACCHARIDE DEACETYLASE"/>
    <property type="match status" value="1"/>
</dbReference>
<keyword evidence="1" id="KW-0732">Signal</keyword>
<accession>A0ABT2UAN3</accession>
<dbReference type="PANTHER" id="PTHR34216">
    <property type="match status" value="1"/>
</dbReference>
<evidence type="ECO:0000313" key="4">
    <source>
        <dbReference type="Proteomes" id="UP001652445"/>
    </source>
</evidence>
<evidence type="ECO:0000256" key="1">
    <source>
        <dbReference type="ARBA" id="ARBA00022729"/>
    </source>
</evidence>
<comment type="caution">
    <text evidence="3">The sequence shown here is derived from an EMBL/GenBank/DDBJ whole genome shotgun (WGS) entry which is preliminary data.</text>
</comment>
<gene>
    <name evidence="3" type="ORF">OB236_05760</name>
</gene>
<dbReference type="CDD" id="cd10967">
    <property type="entry name" value="CE4_GLA_like_6s"/>
    <property type="match status" value="1"/>
</dbReference>
<evidence type="ECO:0000313" key="3">
    <source>
        <dbReference type="EMBL" id="MCU6791632.1"/>
    </source>
</evidence>
<keyword evidence="4" id="KW-1185">Reference proteome</keyword>
<reference evidence="3 4" key="1">
    <citation type="submission" date="2022-09" db="EMBL/GenBank/DDBJ databases">
        <authorList>
            <person name="Han X.L."/>
            <person name="Wang Q."/>
            <person name="Lu T."/>
        </authorList>
    </citation>
    <scope>NUCLEOTIDE SEQUENCE [LARGE SCALE GENOMIC DNA]</scope>
    <source>
        <strain evidence="3 4">WQ 127069</strain>
    </source>
</reference>
<dbReference type="InterPro" id="IPR051398">
    <property type="entry name" value="Polysacch_Deacetylase"/>
</dbReference>
<dbReference type="InterPro" id="IPR011330">
    <property type="entry name" value="Glyco_hydro/deAcase_b/a-brl"/>
</dbReference>
<dbReference type="InterPro" id="IPR002509">
    <property type="entry name" value="NODB_dom"/>
</dbReference>
<proteinExistence type="predicted"/>
<dbReference type="RefSeq" id="WP_262683158.1">
    <property type="nucleotide sequence ID" value="NZ_JAOQIO010000011.1"/>
</dbReference>
<dbReference type="Proteomes" id="UP001652445">
    <property type="component" value="Unassembled WGS sequence"/>
</dbReference>